<evidence type="ECO:0000256" key="1">
    <source>
        <dbReference type="ARBA" id="ARBA00008760"/>
    </source>
</evidence>
<keyword evidence="3" id="KW-0687">Ribonucleoprotein</keyword>
<comment type="similarity">
    <text evidence="1">Belongs to the bacterial ribosomal protein bL28 family.</text>
</comment>
<dbReference type="SUPFAM" id="SSF143800">
    <property type="entry name" value="L28p-like"/>
    <property type="match status" value="1"/>
</dbReference>
<evidence type="ECO:0000313" key="6">
    <source>
        <dbReference type="Proteomes" id="UP000177953"/>
    </source>
</evidence>
<evidence type="ECO:0000256" key="2">
    <source>
        <dbReference type="ARBA" id="ARBA00022980"/>
    </source>
</evidence>
<dbReference type="Proteomes" id="UP000177953">
    <property type="component" value="Unassembled WGS sequence"/>
</dbReference>
<dbReference type="InterPro" id="IPR034704">
    <property type="entry name" value="Ribosomal_bL28/bL31-like_sf"/>
</dbReference>
<dbReference type="GO" id="GO:0003735">
    <property type="term" value="F:structural constituent of ribosome"/>
    <property type="evidence" value="ECO:0007669"/>
    <property type="project" value="InterPro"/>
</dbReference>
<evidence type="ECO:0000313" key="5">
    <source>
        <dbReference type="EMBL" id="OGH69479.1"/>
    </source>
</evidence>
<proteinExistence type="inferred from homology"/>
<sequence length="58" mass="6377">MSRACTLCGKSAARANHVSHSNVKVPRRQKPNLQLLKIDGKSLKACTTCRRTLSKKLA</sequence>
<evidence type="ECO:0000256" key="4">
    <source>
        <dbReference type="ARBA" id="ARBA00035174"/>
    </source>
</evidence>
<organism evidence="5 6">
    <name type="scientific">Candidatus Magasanikbacteria bacterium RIFCSPHIGHO2_01_FULL_47_8</name>
    <dbReference type="NCBI Taxonomy" id="1798673"/>
    <lineage>
        <taxon>Bacteria</taxon>
        <taxon>Candidatus Magasanikiibacteriota</taxon>
    </lineage>
</organism>
<keyword evidence="2 5" id="KW-0689">Ribosomal protein</keyword>
<protein>
    <recommendedName>
        <fullName evidence="4">Large ribosomal subunit protein bL28</fullName>
    </recommendedName>
</protein>
<comment type="caution">
    <text evidence="5">The sequence shown here is derived from an EMBL/GenBank/DDBJ whole genome shotgun (WGS) entry which is preliminary data.</text>
</comment>
<dbReference type="EMBL" id="MFPU01000037">
    <property type="protein sequence ID" value="OGH69479.1"/>
    <property type="molecule type" value="Genomic_DNA"/>
</dbReference>
<name>A0A1F6MCX9_9BACT</name>
<dbReference type="GO" id="GO:0006412">
    <property type="term" value="P:translation"/>
    <property type="evidence" value="ECO:0007669"/>
    <property type="project" value="InterPro"/>
</dbReference>
<evidence type="ECO:0000256" key="3">
    <source>
        <dbReference type="ARBA" id="ARBA00023274"/>
    </source>
</evidence>
<dbReference type="GO" id="GO:1990904">
    <property type="term" value="C:ribonucleoprotein complex"/>
    <property type="evidence" value="ECO:0007669"/>
    <property type="project" value="UniProtKB-KW"/>
</dbReference>
<dbReference type="Pfam" id="PF00830">
    <property type="entry name" value="Ribosomal_L28"/>
    <property type="match status" value="1"/>
</dbReference>
<accession>A0A1F6MCX9</accession>
<dbReference type="NCBIfam" id="TIGR00009">
    <property type="entry name" value="L28"/>
    <property type="match status" value="1"/>
</dbReference>
<dbReference type="InterPro" id="IPR026569">
    <property type="entry name" value="Ribosomal_bL28"/>
</dbReference>
<dbReference type="AlphaFoldDB" id="A0A1F6MCX9"/>
<gene>
    <name evidence="5" type="ORF">A2754_03825</name>
</gene>
<dbReference type="Gene3D" id="2.30.170.40">
    <property type="entry name" value="Ribosomal protein L28/L24"/>
    <property type="match status" value="1"/>
</dbReference>
<dbReference type="InterPro" id="IPR037147">
    <property type="entry name" value="Ribosomal_bL28_sf"/>
</dbReference>
<dbReference type="GO" id="GO:0005840">
    <property type="term" value="C:ribosome"/>
    <property type="evidence" value="ECO:0007669"/>
    <property type="project" value="UniProtKB-KW"/>
</dbReference>
<reference evidence="5 6" key="1">
    <citation type="journal article" date="2016" name="Nat. Commun.">
        <title>Thousands of microbial genomes shed light on interconnected biogeochemical processes in an aquifer system.</title>
        <authorList>
            <person name="Anantharaman K."/>
            <person name="Brown C.T."/>
            <person name="Hug L.A."/>
            <person name="Sharon I."/>
            <person name="Castelle C.J."/>
            <person name="Probst A.J."/>
            <person name="Thomas B.C."/>
            <person name="Singh A."/>
            <person name="Wilkins M.J."/>
            <person name="Karaoz U."/>
            <person name="Brodie E.L."/>
            <person name="Williams K.H."/>
            <person name="Hubbard S.S."/>
            <person name="Banfield J.F."/>
        </authorList>
    </citation>
    <scope>NUCLEOTIDE SEQUENCE [LARGE SCALE GENOMIC DNA]</scope>
</reference>
<dbReference type="InterPro" id="IPR001383">
    <property type="entry name" value="Ribosomal_bL28_bact-type"/>
</dbReference>